<dbReference type="InterPro" id="IPR005064">
    <property type="entry name" value="BUG"/>
</dbReference>
<evidence type="ECO:0000313" key="2">
    <source>
        <dbReference type="EMBL" id="BDG70681.1"/>
    </source>
</evidence>
<dbReference type="Proteomes" id="UP000831327">
    <property type="component" value="Chromosome"/>
</dbReference>
<dbReference type="PANTHER" id="PTHR42928:SF5">
    <property type="entry name" value="BLR1237 PROTEIN"/>
    <property type="match status" value="1"/>
</dbReference>
<evidence type="ECO:0000256" key="1">
    <source>
        <dbReference type="ARBA" id="ARBA00006987"/>
    </source>
</evidence>
<gene>
    <name evidence="2" type="ORF">Rmf_06100</name>
</gene>
<evidence type="ECO:0000313" key="3">
    <source>
        <dbReference type="Proteomes" id="UP000831327"/>
    </source>
</evidence>
<dbReference type="SUPFAM" id="SSF53850">
    <property type="entry name" value="Periplasmic binding protein-like II"/>
    <property type="match status" value="1"/>
</dbReference>
<sequence>MVVHMPRPVPPRRTHAAIHYLRRRRMVAAGLIVAAAPGAARGQAPWPDRPLRAVVPFPPGGGTLDALARALAPALGAVLGQPMVVENRAGAGGNIAAEAVARAEPDGLTLILVSTGLAAFSPNLYAQLPWKPEDFASVGLIGRSPLGLFVRADGPADFATLAAAARARPGAMTYGSAGNGLPSHVGMELLRRQAGLDITHVPYRGTPPVVTDLLAGRIDMALDSPPAWLGQVQAGRVRMLFATSAARWSGAPEVPTAAEAGVPDFVVENWQGLQVPARTPSDRIDRLSRALRDVLAAPETQARLARLGIDVWTSTPAEMDGVVARERARWGAVIRAAGIRVD</sequence>
<dbReference type="Gene3D" id="3.40.190.150">
    <property type="entry name" value="Bordetella uptake gene, domain 1"/>
    <property type="match status" value="1"/>
</dbReference>
<comment type="similarity">
    <text evidence="1">Belongs to the UPF0065 (bug) family.</text>
</comment>
<dbReference type="PANTHER" id="PTHR42928">
    <property type="entry name" value="TRICARBOXYLATE-BINDING PROTEIN"/>
    <property type="match status" value="1"/>
</dbReference>
<protein>
    <recommendedName>
        <fullName evidence="4">Tripartite tricarboxylate transporter substrate binding protein</fullName>
    </recommendedName>
</protein>
<accession>A0ABN6NW93</accession>
<dbReference type="InterPro" id="IPR042100">
    <property type="entry name" value="Bug_dom1"/>
</dbReference>
<dbReference type="PIRSF" id="PIRSF017082">
    <property type="entry name" value="YflP"/>
    <property type="match status" value="1"/>
</dbReference>
<proteinExistence type="inferred from homology"/>
<organism evidence="2 3">
    <name type="scientific">Roseomonas fluvialis</name>
    <dbReference type="NCBI Taxonomy" id="1750527"/>
    <lineage>
        <taxon>Bacteria</taxon>
        <taxon>Pseudomonadati</taxon>
        <taxon>Pseudomonadota</taxon>
        <taxon>Alphaproteobacteria</taxon>
        <taxon>Acetobacterales</taxon>
        <taxon>Roseomonadaceae</taxon>
        <taxon>Roseomonas</taxon>
    </lineage>
</organism>
<name>A0ABN6NW93_9PROT</name>
<dbReference type="Gene3D" id="3.40.190.10">
    <property type="entry name" value="Periplasmic binding protein-like II"/>
    <property type="match status" value="1"/>
</dbReference>
<dbReference type="EMBL" id="AP025637">
    <property type="protein sequence ID" value="BDG70681.1"/>
    <property type="molecule type" value="Genomic_DNA"/>
</dbReference>
<evidence type="ECO:0008006" key="4">
    <source>
        <dbReference type="Google" id="ProtNLM"/>
    </source>
</evidence>
<dbReference type="Pfam" id="PF03401">
    <property type="entry name" value="TctC"/>
    <property type="match status" value="1"/>
</dbReference>
<keyword evidence="3" id="KW-1185">Reference proteome</keyword>
<reference evidence="2 3" key="1">
    <citation type="journal article" date="2016" name="Microbes Environ.">
        <title>Phylogenetically diverse aerobic anoxygenic phototrophic bacteria isolated from epilithic biofilms in Tama river, Japan.</title>
        <authorList>
            <person name="Hirose S."/>
            <person name="Matsuura K."/>
            <person name="Haruta S."/>
        </authorList>
    </citation>
    <scope>NUCLEOTIDE SEQUENCE [LARGE SCALE GENOMIC DNA]</scope>
    <source>
        <strain evidence="2 3">S08</strain>
    </source>
</reference>